<dbReference type="PANTHER" id="PTHR43358">
    <property type="entry name" value="ALPHA/BETA-HYDROLASE"/>
    <property type="match status" value="1"/>
</dbReference>
<reference evidence="2 3" key="1">
    <citation type="journal article" date="2015" name="Genome Announc.">
        <title>Expanding the biotechnology potential of lactobacilli through comparative genomics of 213 strains and associated genera.</title>
        <authorList>
            <person name="Sun Z."/>
            <person name="Harris H.M."/>
            <person name="McCann A."/>
            <person name="Guo C."/>
            <person name="Argimon S."/>
            <person name="Zhang W."/>
            <person name="Yang X."/>
            <person name="Jeffery I.B."/>
            <person name="Cooney J.C."/>
            <person name="Kagawa T.F."/>
            <person name="Liu W."/>
            <person name="Song Y."/>
            <person name="Salvetti E."/>
            <person name="Wrobel A."/>
            <person name="Rasinkangas P."/>
            <person name="Parkhill J."/>
            <person name="Rea M.C."/>
            <person name="O'Sullivan O."/>
            <person name="Ritari J."/>
            <person name="Douillard F.P."/>
            <person name="Paul Ross R."/>
            <person name="Yang R."/>
            <person name="Briner A.E."/>
            <person name="Felis G.E."/>
            <person name="de Vos W.M."/>
            <person name="Barrangou R."/>
            <person name="Klaenhammer T.R."/>
            <person name="Caufield P.W."/>
            <person name="Cui Y."/>
            <person name="Zhang H."/>
            <person name="O'Toole P.W."/>
        </authorList>
    </citation>
    <scope>NUCLEOTIDE SEQUENCE [LARGE SCALE GENOMIC DNA]</scope>
    <source>
        <strain evidence="2 3">DSM 20605</strain>
    </source>
</reference>
<evidence type="ECO:0000313" key="3">
    <source>
        <dbReference type="Proteomes" id="UP000051576"/>
    </source>
</evidence>
<dbReference type="Pfam" id="PF00561">
    <property type="entry name" value="Abhydrolase_1"/>
    <property type="match status" value="1"/>
</dbReference>
<accession>A0A0R2CCS4</accession>
<dbReference type="InterPro" id="IPR052920">
    <property type="entry name" value="DNA-binding_regulatory"/>
</dbReference>
<evidence type="ECO:0000313" key="2">
    <source>
        <dbReference type="EMBL" id="KRM89104.1"/>
    </source>
</evidence>
<gene>
    <name evidence="2" type="ORF">FD21_GL000264</name>
</gene>
<protein>
    <submittedName>
        <fullName evidence="2">Family S9 peptidase</fullName>
    </submittedName>
</protein>
<dbReference type="PANTHER" id="PTHR43358:SF4">
    <property type="entry name" value="ALPHA_BETA HYDROLASE FOLD-1 DOMAIN-CONTAINING PROTEIN"/>
    <property type="match status" value="1"/>
</dbReference>
<sequence>MKSKKFRRLIWSLVFLAVLLVGIIGAASYYLYNYAFEPQPRLNPLTSLKAKKRQQLKIDQRWLGQQLQENWYQQAANQHLQLHAIYLAAPHKSQKTIIVAHGYRENHLYMASYIRMFHQLGYNVLAPDDRGSVGSEGQYISFGWEDRLDYVKWIKRLLKKKGHQQQIGLFGVSMGGATVMMTSGQKLPSQVKAIVEDCGYSSVQAELSYELKQQFNLPSQPLITTAALVAKQQTGFDFRHASAVDQLKHNHLPTFFIHGAKDTFVPTKMVYQNYHASAGPKKIWVVPHASHAMSYYEHPTLYRQKVGAFFAKYLK</sequence>
<dbReference type="STRING" id="1133569.FD21_GL000264"/>
<dbReference type="EMBL" id="AYYX01000012">
    <property type="protein sequence ID" value="KRM89104.1"/>
    <property type="molecule type" value="Genomic_DNA"/>
</dbReference>
<feature type="domain" description="AB hydrolase-1" evidence="1">
    <location>
        <begin position="96"/>
        <end position="222"/>
    </location>
</feature>
<dbReference type="SUPFAM" id="SSF53474">
    <property type="entry name" value="alpha/beta-Hydrolases"/>
    <property type="match status" value="1"/>
</dbReference>
<name>A0A0R2CCS4_9LACO</name>
<dbReference type="Proteomes" id="UP000051576">
    <property type="component" value="Unassembled WGS sequence"/>
</dbReference>
<dbReference type="PATRIC" id="fig|1133569.4.peg.282"/>
<dbReference type="eggNOG" id="COG1073">
    <property type="taxonomic scope" value="Bacteria"/>
</dbReference>
<dbReference type="InterPro" id="IPR029058">
    <property type="entry name" value="AB_hydrolase_fold"/>
</dbReference>
<dbReference type="RefSeq" id="WP_010580878.1">
    <property type="nucleotide sequence ID" value="NZ_AHYZ01000130.1"/>
</dbReference>
<comment type="caution">
    <text evidence="2">The sequence shown here is derived from an EMBL/GenBank/DDBJ whole genome shotgun (WGS) entry which is preliminary data.</text>
</comment>
<keyword evidence="3" id="KW-1185">Reference proteome</keyword>
<dbReference type="OrthoDB" id="9776685at2"/>
<dbReference type="Gene3D" id="3.40.50.1820">
    <property type="entry name" value="alpha/beta hydrolase"/>
    <property type="match status" value="1"/>
</dbReference>
<proteinExistence type="predicted"/>
<evidence type="ECO:0000259" key="1">
    <source>
        <dbReference type="Pfam" id="PF00561"/>
    </source>
</evidence>
<dbReference type="AlphaFoldDB" id="A0A0R2CCS4"/>
<organism evidence="2 3">
    <name type="scientific">Liquorilactobacillus vini DSM 20605</name>
    <dbReference type="NCBI Taxonomy" id="1133569"/>
    <lineage>
        <taxon>Bacteria</taxon>
        <taxon>Bacillati</taxon>
        <taxon>Bacillota</taxon>
        <taxon>Bacilli</taxon>
        <taxon>Lactobacillales</taxon>
        <taxon>Lactobacillaceae</taxon>
        <taxon>Liquorilactobacillus</taxon>
    </lineage>
</organism>
<dbReference type="InterPro" id="IPR000073">
    <property type="entry name" value="AB_hydrolase_1"/>
</dbReference>